<dbReference type="RefSeq" id="XP_030370404.1">
    <property type="nucleotide sequence ID" value="XM_030514544.1"/>
</dbReference>
<evidence type="ECO:0000256" key="13">
    <source>
        <dbReference type="SAM" id="SignalP"/>
    </source>
</evidence>
<dbReference type="SMART" id="SM00702">
    <property type="entry name" value="P4Hc"/>
    <property type="match status" value="1"/>
</dbReference>
<evidence type="ECO:0000256" key="7">
    <source>
        <dbReference type="ARBA" id="ARBA00022824"/>
    </source>
</evidence>
<dbReference type="InterPro" id="IPR006620">
    <property type="entry name" value="Pro_4_hyd_alph"/>
</dbReference>
<dbReference type="Pfam" id="PF13640">
    <property type="entry name" value="2OG-FeII_Oxy_3"/>
    <property type="match status" value="1"/>
</dbReference>
<dbReference type="GeneID" id="115621024"/>
<dbReference type="OrthoDB" id="420380at2759"/>
<keyword evidence="8" id="KW-0847">Vitamin C</keyword>
<reference evidence="16" key="1">
    <citation type="submission" date="2025-08" db="UniProtKB">
        <authorList>
            <consortium name="RefSeq"/>
        </authorList>
    </citation>
    <scope>IDENTIFICATION</scope>
    <source>
        <strain evidence="16">11010-0011.00</strain>
        <tissue evidence="16">Whole body</tissue>
    </source>
</reference>
<keyword evidence="11" id="KW-0408">Iron</keyword>
<gene>
    <name evidence="16" type="primary">LOC115621024</name>
</gene>
<keyword evidence="9" id="KW-0223">Dioxygenase</keyword>
<feature type="domain" description="Fe2OG dioxygenase" evidence="14">
    <location>
        <begin position="377"/>
        <end position="482"/>
    </location>
</feature>
<dbReference type="InterPro" id="IPR005123">
    <property type="entry name" value="Oxoglu/Fe-dep_dioxygenase_dom"/>
</dbReference>
<evidence type="ECO:0000256" key="9">
    <source>
        <dbReference type="ARBA" id="ARBA00022964"/>
    </source>
</evidence>
<keyword evidence="7" id="KW-0256">Endoplasmic reticulum</keyword>
<dbReference type="PROSITE" id="PS51471">
    <property type="entry name" value="FE2OG_OXY"/>
    <property type="match status" value="1"/>
</dbReference>
<evidence type="ECO:0000313" key="15">
    <source>
        <dbReference type="Proteomes" id="UP000504634"/>
    </source>
</evidence>
<comment type="cofactor">
    <cofactor evidence="1">
        <name>L-ascorbate</name>
        <dbReference type="ChEBI" id="CHEBI:38290"/>
    </cofactor>
</comment>
<feature type="chain" id="PRO_5027105978" description="procollagen-proline 4-dioxygenase" evidence="13">
    <location>
        <begin position="26"/>
        <end position="495"/>
    </location>
</feature>
<dbReference type="Gene3D" id="2.60.120.620">
    <property type="entry name" value="q2cbj1_9rhob like domain"/>
    <property type="match status" value="1"/>
</dbReference>
<evidence type="ECO:0000256" key="5">
    <source>
        <dbReference type="ARBA" id="ARBA00012269"/>
    </source>
</evidence>
<evidence type="ECO:0000256" key="12">
    <source>
        <dbReference type="ARBA" id="ARBA00023180"/>
    </source>
</evidence>
<dbReference type="AlphaFoldDB" id="A0A6J2T363"/>
<dbReference type="GO" id="GO:0005506">
    <property type="term" value="F:iron ion binding"/>
    <property type="evidence" value="ECO:0007669"/>
    <property type="project" value="InterPro"/>
</dbReference>
<evidence type="ECO:0000256" key="1">
    <source>
        <dbReference type="ARBA" id="ARBA00001961"/>
    </source>
</evidence>
<keyword evidence="13" id="KW-0732">Signal</keyword>
<dbReference type="GO" id="GO:0005788">
    <property type="term" value="C:endoplasmic reticulum lumen"/>
    <property type="evidence" value="ECO:0007669"/>
    <property type="project" value="UniProtKB-SubCell"/>
</dbReference>
<keyword evidence="6" id="KW-0479">Metal-binding</keyword>
<keyword evidence="15" id="KW-1185">Reference proteome</keyword>
<evidence type="ECO:0000256" key="2">
    <source>
        <dbReference type="ARBA" id="ARBA00002035"/>
    </source>
</evidence>
<name>A0A6J2T363_DROLE</name>
<evidence type="ECO:0000313" key="16">
    <source>
        <dbReference type="RefSeq" id="XP_030370404.1"/>
    </source>
</evidence>
<comment type="subcellular location">
    <subcellularLocation>
        <location evidence="3">Endoplasmic reticulum lumen</location>
    </subcellularLocation>
</comment>
<feature type="signal peptide" evidence="13">
    <location>
        <begin position="1"/>
        <end position="25"/>
    </location>
</feature>
<evidence type="ECO:0000256" key="10">
    <source>
        <dbReference type="ARBA" id="ARBA00023002"/>
    </source>
</evidence>
<sequence>MNLKELIAFLGTFTVCFFCVSTTTAKVQEKSYAISITALRSLLDVEDKLIENLGDYVAKLKDDHNVVQQAISFLRAKHHLMNDDYEKYLGNPLNAFALIRRLHTDWNKWASFIYREESDAQIKIAEHMRNQLPTAKDLRDASLAITTLQTYYNLKPSDLSAGLIAGHSDPNIRLAAMDCFALGKFAKANRMSDIAEDWLNTALAVYDNAHQKLYEMFAFNLSSIKTYLGELLIQRNKIDDGLLNSTRDPLSLETPSQEQYYGKIVSIKKACRAPFIRPIHLHCRYNTTTTPFLRIAPLKMEELSSDPYIVMFHDVVYQSEIVQILSKASGLLPSLVGDNQNSPQRSSQDLSYPSDEINATVRIHKRLTDMSGLSMIGSDDLSLVHYGIGGHYHLHWDFQNVTTEYMSENGDRIATVLFFLGDVDQGGATIFPRLNLTITPEKGSAVLWYNIKNDGEVDTRMFHAACPVIVGSKYVLTKWITERAQMFNLPCHRIV</sequence>
<evidence type="ECO:0000259" key="14">
    <source>
        <dbReference type="PROSITE" id="PS51471"/>
    </source>
</evidence>
<dbReference type="Pfam" id="PF08336">
    <property type="entry name" value="P4Ha_N"/>
    <property type="match status" value="1"/>
</dbReference>
<dbReference type="InterPro" id="IPR013547">
    <property type="entry name" value="P4H_N"/>
</dbReference>
<dbReference type="PANTHER" id="PTHR10869:SF244">
    <property type="entry name" value="PROLYL 4-HYDROXYLASE SUBUNIT ALPHA-2"/>
    <property type="match status" value="1"/>
</dbReference>
<dbReference type="EC" id="1.14.11.2" evidence="5"/>
<dbReference type="GO" id="GO:0031418">
    <property type="term" value="F:L-ascorbic acid binding"/>
    <property type="evidence" value="ECO:0007669"/>
    <property type="project" value="UniProtKB-KW"/>
</dbReference>
<dbReference type="Proteomes" id="UP000504634">
    <property type="component" value="Unplaced"/>
</dbReference>
<dbReference type="InterPro" id="IPR011990">
    <property type="entry name" value="TPR-like_helical_dom_sf"/>
</dbReference>
<dbReference type="InterPro" id="IPR044862">
    <property type="entry name" value="Pro_4_hyd_alph_FE2OG_OXY"/>
</dbReference>
<accession>A0A6J2T363</accession>
<dbReference type="GO" id="GO:0004656">
    <property type="term" value="F:procollagen-proline 4-dioxygenase activity"/>
    <property type="evidence" value="ECO:0007669"/>
    <property type="project" value="UniProtKB-EC"/>
</dbReference>
<evidence type="ECO:0000256" key="8">
    <source>
        <dbReference type="ARBA" id="ARBA00022896"/>
    </source>
</evidence>
<comment type="similarity">
    <text evidence="4">Belongs to the P4HA family.</text>
</comment>
<dbReference type="InterPro" id="IPR045054">
    <property type="entry name" value="P4HA-like"/>
</dbReference>
<protein>
    <recommendedName>
        <fullName evidence="5">procollagen-proline 4-dioxygenase</fullName>
        <ecNumber evidence="5">1.14.11.2</ecNumber>
    </recommendedName>
</protein>
<comment type="function">
    <text evidence="2">Catalyzes the post-translational formation of 4-hydroxyproline in -Xaa-Pro-Gly- sequences in collagens and other proteins.</text>
</comment>
<evidence type="ECO:0000256" key="3">
    <source>
        <dbReference type="ARBA" id="ARBA00004319"/>
    </source>
</evidence>
<organism evidence="15 16">
    <name type="scientific">Drosophila lebanonensis</name>
    <name type="common">Fruit fly</name>
    <name type="synonym">Scaptodrosophila lebanonensis</name>
    <dbReference type="NCBI Taxonomy" id="7225"/>
    <lineage>
        <taxon>Eukaryota</taxon>
        <taxon>Metazoa</taxon>
        <taxon>Ecdysozoa</taxon>
        <taxon>Arthropoda</taxon>
        <taxon>Hexapoda</taxon>
        <taxon>Insecta</taxon>
        <taxon>Pterygota</taxon>
        <taxon>Neoptera</taxon>
        <taxon>Endopterygota</taxon>
        <taxon>Diptera</taxon>
        <taxon>Brachycera</taxon>
        <taxon>Muscomorpha</taxon>
        <taxon>Ephydroidea</taxon>
        <taxon>Drosophilidae</taxon>
        <taxon>Scaptodrosophila</taxon>
    </lineage>
</organism>
<dbReference type="Gene3D" id="1.25.40.10">
    <property type="entry name" value="Tetratricopeptide repeat domain"/>
    <property type="match status" value="1"/>
</dbReference>
<evidence type="ECO:0000256" key="6">
    <source>
        <dbReference type="ARBA" id="ARBA00022723"/>
    </source>
</evidence>
<keyword evidence="10" id="KW-0560">Oxidoreductase</keyword>
<proteinExistence type="inferred from homology"/>
<dbReference type="PANTHER" id="PTHR10869">
    <property type="entry name" value="PROLYL 4-HYDROXYLASE ALPHA SUBUNIT"/>
    <property type="match status" value="1"/>
</dbReference>
<keyword evidence="12" id="KW-0325">Glycoprotein</keyword>
<evidence type="ECO:0000256" key="11">
    <source>
        <dbReference type="ARBA" id="ARBA00023004"/>
    </source>
</evidence>
<evidence type="ECO:0000256" key="4">
    <source>
        <dbReference type="ARBA" id="ARBA00006511"/>
    </source>
</evidence>
<dbReference type="Gene3D" id="6.10.140.1460">
    <property type="match status" value="1"/>
</dbReference>